<dbReference type="EMBL" id="JBHSUB010000015">
    <property type="protein sequence ID" value="MFC6378858.1"/>
    <property type="molecule type" value="Genomic_DNA"/>
</dbReference>
<comment type="caution">
    <text evidence="6">The sequence shown here is derived from an EMBL/GenBank/DDBJ whole genome shotgun (WGS) entry which is preliminary data.</text>
</comment>
<name>A0ABW1W2P3_9GAMM</name>
<dbReference type="NCBIfam" id="TIGR00205">
    <property type="entry name" value="fliE"/>
    <property type="match status" value="1"/>
</dbReference>
<accession>A0ABW1W2P3</accession>
<organism evidence="6 7">
    <name type="scientific">Tatumella terrea</name>
    <dbReference type="NCBI Taxonomy" id="419007"/>
    <lineage>
        <taxon>Bacteria</taxon>
        <taxon>Pseudomonadati</taxon>
        <taxon>Pseudomonadota</taxon>
        <taxon>Gammaproteobacteria</taxon>
        <taxon>Enterobacterales</taxon>
        <taxon>Erwiniaceae</taxon>
        <taxon>Tatumella</taxon>
    </lineage>
</organism>
<gene>
    <name evidence="5 6" type="primary">fliE</name>
    <name evidence="6" type="ORF">ACFP9W_12425</name>
</gene>
<comment type="similarity">
    <text evidence="2 5">Belongs to the FliE family.</text>
</comment>
<evidence type="ECO:0000313" key="6">
    <source>
        <dbReference type="EMBL" id="MFC6378858.1"/>
    </source>
</evidence>
<dbReference type="InterPro" id="IPR001624">
    <property type="entry name" value="FliE"/>
</dbReference>
<sequence length="111" mass="11517">MVLDPFVSLSTAVPASGLSDVAPVIAADEGAFLPVMSQENSFQSVLSQSVSQVNQLQLDAASRQQALNAGQSDDLAGAMVASQKANISFSALLQVRNKLTSALDDLLNTPL</sequence>
<reference evidence="7" key="1">
    <citation type="journal article" date="2019" name="Int. J. Syst. Evol. Microbiol.">
        <title>The Global Catalogue of Microorganisms (GCM) 10K type strain sequencing project: providing services to taxonomists for standard genome sequencing and annotation.</title>
        <authorList>
            <consortium name="The Broad Institute Genomics Platform"/>
            <consortium name="The Broad Institute Genome Sequencing Center for Infectious Disease"/>
            <person name="Wu L."/>
            <person name="Ma J."/>
        </authorList>
    </citation>
    <scope>NUCLEOTIDE SEQUENCE [LARGE SCALE GENOMIC DNA]</scope>
    <source>
        <strain evidence="7">CGMCC 1.18518</strain>
    </source>
</reference>
<evidence type="ECO:0000256" key="5">
    <source>
        <dbReference type="HAMAP-Rule" id="MF_00724"/>
    </source>
</evidence>
<dbReference type="PRINTS" id="PR01006">
    <property type="entry name" value="FLGHOOKFLIE"/>
</dbReference>
<keyword evidence="6" id="KW-0282">Flagellum</keyword>
<keyword evidence="6" id="KW-0969">Cilium</keyword>
<dbReference type="Proteomes" id="UP001596230">
    <property type="component" value="Unassembled WGS sequence"/>
</dbReference>
<comment type="subcellular location">
    <subcellularLocation>
        <location evidence="1 5">Bacterial flagellum basal body</location>
    </subcellularLocation>
</comment>
<dbReference type="HAMAP" id="MF_00724">
    <property type="entry name" value="FliE"/>
    <property type="match status" value="1"/>
</dbReference>
<dbReference type="RefSeq" id="WP_385951465.1">
    <property type="nucleotide sequence ID" value="NZ_JBHSUB010000015.1"/>
</dbReference>
<dbReference type="PANTHER" id="PTHR34653">
    <property type="match status" value="1"/>
</dbReference>
<dbReference type="PANTHER" id="PTHR34653:SF1">
    <property type="entry name" value="FLAGELLAR HOOK-BASAL BODY COMPLEX PROTEIN FLIE"/>
    <property type="match status" value="1"/>
</dbReference>
<evidence type="ECO:0000256" key="1">
    <source>
        <dbReference type="ARBA" id="ARBA00004117"/>
    </source>
</evidence>
<evidence type="ECO:0000313" key="7">
    <source>
        <dbReference type="Proteomes" id="UP001596230"/>
    </source>
</evidence>
<keyword evidence="4 5" id="KW-0975">Bacterial flagellum</keyword>
<keyword evidence="6" id="KW-0966">Cell projection</keyword>
<evidence type="ECO:0000256" key="3">
    <source>
        <dbReference type="ARBA" id="ARBA00018024"/>
    </source>
</evidence>
<dbReference type="Pfam" id="PF02049">
    <property type="entry name" value="FliE"/>
    <property type="match status" value="1"/>
</dbReference>
<evidence type="ECO:0000256" key="4">
    <source>
        <dbReference type="ARBA" id="ARBA00023143"/>
    </source>
</evidence>
<protein>
    <recommendedName>
        <fullName evidence="3 5">Flagellar hook-basal body complex protein FliE</fullName>
    </recommendedName>
</protein>
<evidence type="ECO:0000256" key="2">
    <source>
        <dbReference type="ARBA" id="ARBA00009272"/>
    </source>
</evidence>
<keyword evidence="7" id="KW-1185">Reference proteome</keyword>
<proteinExistence type="inferred from homology"/>